<keyword evidence="13 15" id="KW-0326">Glycosidase</keyword>
<dbReference type="Gene3D" id="3.20.190.10">
    <property type="entry name" value="MutM-like, N-terminal"/>
    <property type="match status" value="1"/>
</dbReference>
<dbReference type="GO" id="GO:0006284">
    <property type="term" value="P:base-excision repair"/>
    <property type="evidence" value="ECO:0007669"/>
    <property type="project" value="InterPro"/>
</dbReference>
<dbReference type="PANTHER" id="PTHR22993">
    <property type="entry name" value="FORMAMIDOPYRIMIDINE-DNA GLYCOSYLASE"/>
    <property type="match status" value="1"/>
</dbReference>
<dbReference type="Gene3D" id="1.10.8.50">
    <property type="match status" value="1"/>
</dbReference>
<dbReference type="FunFam" id="1.10.8.50:FF:000003">
    <property type="entry name" value="Formamidopyrimidine-DNA glycosylase"/>
    <property type="match status" value="1"/>
</dbReference>
<feature type="domain" description="FPG-type" evidence="16">
    <location>
        <begin position="246"/>
        <end position="280"/>
    </location>
</feature>
<dbReference type="InterPro" id="IPR035937">
    <property type="entry name" value="FPG_N"/>
</dbReference>
<feature type="binding site" evidence="15">
    <location>
        <position position="92"/>
    </location>
    <ligand>
        <name>DNA</name>
        <dbReference type="ChEBI" id="CHEBI:16991"/>
    </ligand>
</feature>
<dbReference type="InterPro" id="IPR015886">
    <property type="entry name" value="H2TH_FPG"/>
</dbReference>
<organism evidence="18 19">
    <name type="scientific">Corynebacterium uterequi</name>
    <dbReference type="NCBI Taxonomy" id="1072256"/>
    <lineage>
        <taxon>Bacteria</taxon>
        <taxon>Bacillati</taxon>
        <taxon>Actinomycetota</taxon>
        <taxon>Actinomycetes</taxon>
        <taxon>Mycobacteriales</taxon>
        <taxon>Corynebacteriaceae</taxon>
        <taxon>Corynebacterium</taxon>
    </lineage>
</organism>
<keyword evidence="7 15" id="KW-0378">Hydrolase</keyword>
<keyword evidence="6 15" id="KW-0863">Zinc-finger</keyword>
<evidence type="ECO:0000256" key="8">
    <source>
        <dbReference type="ARBA" id="ARBA00022833"/>
    </source>
</evidence>
<evidence type="ECO:0000313" key="19">
    <source>
        <dbReference type="Proteomes" id="UP000035548"/>
    </source>
</evidence>
<dbReference type="InterPro" id="IPR015887">
    <property type="entry name" value="DNA_glyclase_Znf_dom_DNA_BS"/>
</dbReference>
<dbReference type="EMBL" id="CP011546">
    <property type="protein sequence ID" value="AKK11399.1"/>
    <property type="molecule type" value="Genomic_DNA"/>
</dbReference>
<dbReference type="SMART" id="SM00898">
    <property type="entry name" value="Fapy_DNA_glyco"/>
    <property type="match status" value="1"/>
</dbReference>
<reference evidence="19" key="2">
    <citation type="submission" date="2015-05" db="EMBL/GenBank/DDBJ databases">
        <title>Complete genome sequence of Corynebacterium uterequi DSM 45634, isolated from the uterus of a maiden mare.</title>
        <authorList>
            <person name="Ruckert C."/>
            <person name="Albersmeier A."/>
            <person name="Winkler A."/>
            <person name="Tauch A."/>
        </authorList>
    </citation>
    <scope>NUCLEOTIDE SEQUENCE [LARGE SCALE GENOMIC DNA]</scope>
    <source>
        <strain evidence="19">DSM 45634</strain>
    </source>
</reference>
<dbReference type="RefSeq" id="WP_047259822.1">
    <property type="nucleotide sequence ID" value="NZ_CP011546.1"/>
</dbReference>
<evidence type="ECO:0000256" key="13">
    <source>
        <dbReference type="ARBA" id="ARBA00023295"/>
    </source>
</evidence>
<evidence type="ECO:0000256" key="3">
    <source>
        <dbReference type="ARBA" id="ARBA00011245"/>
    </source>
</evidence>
<dbReference type="Pfam" id="PF06827">
    <property type="entry name" value="zf-FPG_IleRS"/>
    <property type="match status" value="1"/>
</dbReference>
<evidence type="ECO:0000259" key="16">
    <source>
        <dbReference type="PROSITE" id="PS51066"/>
    </source>
</evidence>
<dbReference type="GO" id="GO:0034039">
    <property type="term" value="F:8-oxo-7,8-dihydroguanine DNA N-glycosylase activity"/>
    <property type="evidence" value="ECO:0007669"/>
    <property type="project" value="TreeGrafter"/>
</dbReference>
<dbReference type="Pfam" id="PF01149">
    <property type="entry name" value="Fapy_DNA_glyco"/>
    <property type="match status" value="1"/>
</dbReference>
<dbReference type="SUPFAM" id="SSF46946">
    <property type="entry name" value="S13-like H2TH domain"/>
    <property type="match status" value="1"/>
</dbReference>
<feature type="binding site" evidence="15">
    <location>
        <position position="160"/>
    </location>
    <ligand>
        <name>DNA</name>
        <dbReference type="ChEBI" id="CHEBI:16991"/>
    </ligand>
</feature>
<feature type="domain" description="Formamidopyrimidine-DNA glycosylase catalytic" evidence="17">
    <location>
        <begin position="2"/>
        <end position="117"/>
    </location>
</feature>
<comment type="subunit">
    <text evidence="3 15">Monomer.</text>
</comment>
<dbReference type="InterPro" id="IPR010663">
    <property type="entry name" value="Znf_FPG/IleRS"/>
</dbReference>
<dbReference type="Proteomes" id="UP000035548">
    <property type="component" value="Chromosome"/>
</dbReference>
<evidence type="ECO:0000256" key="7">
    <source>
        <dbReference type="ARBA" id="ARBA00022801"/>
    </source>
</evidence>
<keyword evidence="10 15" id="KW-0234">DNA repair</keyword>
<evidence type="ECO:0000256" key="14">
    <source>
        <dbReference type="ARBA" id="ARBA00044632"/>
    </source>
</evidence>
<dbReference type="KEGG" id="cut:CUTER_07050"/>
<accession>A0A0G3HDL0</accession>
<dbReference type="PROSITE" id="PS51068">
    <property type="entry name" value="FPG_CAT"/>
    <property type="match status" value="1"/>
</dbReference>
<dbReference type="GO" id="GO:0006979">
    <property type="term" value="P:response to oxidative stress"/>
    <property type="evidence" value="ECO:0007669"/>
    <property type="project" value="UniProtKB-ARBA"/>
</dbReference>
<keyword evidence="19" id="KW-1185">Reference proteome</keyword>
<keyword evidence="4 15" id="KW-0479">Metal-binding</keyword>
<dbReference type="PROSITE" id="PS51066">
    <property type="entry name" value="ZF_FPG_2"/>
    <property type="match status" value="1"/>
</dbReference>
<feature type="active site" description="Proton donor; for beta-elimination activity" evidence="15">
    <location>
        <position position="58"/>
    </location>
</feature>
<feature type="active site" description="Proton donor; for delta-elimination activity" evidence="15">
    <location>
        <position position="270"/>
    </location>
</feature>
<dbReference type="NCBIfam" id="NF002211">
    <property type="entry name" value="PRK01103.1"/>
    <property type="match status" value="1"/>
</dbReference>
<comment type="catalytic activity">
    <reaction evidence="14 15">
        <text>2'-deoxyribonucleotide-(2'-deoxyribose 5'-phosphate)-2'-deoxyribonucleotide-DNA = a 3'-end 2'-deoxyribonucleotide-(2,3-dehydro-2,3-deoxyribose 5'-phosphate)-DNA + a 5'-end 5'-phospho-2'-deoxyribonucleoside-DNA + H(+)</text>
        <dbReference type="Rhea" id="RHEA:66592"/>
        <dbReference type="Rhea" id="RHEA-COMP:13180"/>
        <dbReference type="Rhea" id="RHEA-COMP:16897"/>
        <dbReference type="Rhea" id="RHEA-COMP:17067"/>
        <dbReference type="ChEBI" id="CHEBI:15378"/>
        <dbReference type="ChEBI" id="CHEBI:136412"/>
        <dbReference type="ChEBI" id="CHEBI:157695"/>
        <dbReference type="ChEBI" id="CHEBI:167181"/>
        <dbReference type="EC" id="4.2.99.18"/>
    </reaction>
</comment>
<evidence type="ECO:0000256" key="2">
    <source>
        <dbReference type="ARBA" id="ARBA00009409"/>
    </source>
</evidence>
<dbReference type="SUPFAM" id="SSF81624">
    <property type="entry name" value="N-terminal domain of MutM-like DNA repair proteins"/>
    <property type="match status" value="1"/>
</dbReference>
<evidence type="ECO:0000256" key="11">
    <source>
        <dbReference type="ARBA" id="ARBA00023239"/>
    </source>
</evidence>
<dbReference type="GO" id="GO:0008270">
    <property type="term" value="F:zinc ion binding"/>
    <property type="evidence" value="ECO:0007669"/>
    <property type="project" value="UniProtKB-UniRule"/>
</dbReference>
<evidence type="ECO:0000256" key="5">
    <source>
        <dbReference type="ARBA" id="ARBA00022763"/>
    </source>
</evidence>
<evidence type="ECO:0000259" key="17">
    <source>
        <dbReference type="PROSITE" id="PS51068"/>
    </source>
</evidence>
<comment type="function">
    <text evidence="15">Involved in base excision repair of DNA damaged by oxidation or by mutagenic agents. Acts as DNA glycosylase that recognizes and removes damaged bases. Has a preference for oxidized purines, such as 7,8-dihydro-8-oxoguanine (8-oxoG). Has AP (apurinic/apyrimidinic) lyase activity and introduces nicks in the DNA strand. Cleaves the DNA backbone by beta-delta elimination to generate a single-strand break at the site of the removed base with both 3'- and 5'-phosphates.</text>
</comment>
<dbReference type="PATRIC" id="fig|1072256.5.peg.1394"/>
<dbReference type="HAMAP" id="MF_00103">
    <property type="entry name" value="Fapy_DNA_glycosyl"/>
    <property type="match status" value="1"/>
</dbReference>
<protein>
    <recommendedName>
        <fullName evidence="15">Formamidopyrimidine-DNA glycosylase</fullName>
        <shortName evidence="15">Fapy-DNA glycosylase</shortName>
        <ecNumber evidence="15">3.2.2.23</ecNumber>
    </recommendedName>
    <alternativeName>
        <fullName evidence="15">DNA-(apurinic or apyrimidinic site) lyase MutM</fullName>
        <shortName evidence="15">AP lyase MutM</shortName>
        <ecNumber evidence="15">4.2.99.18</ecNumber>
    </alternativeName>
</protein>
<sequence>MPELPEVEVVRRGLEHHVLGATFLDAAVLHPRANREQDAPLADLLRGRRVDAVRRRGKYLWLVLDDGHALFVHLGMSGQMLVGRPGACTSPHLRIRALLATDAGERELAFVDQRTFGRWLVTPIIDRGRGEVPLPVAHIALDPLEPAFDPVATARRIRTRRATIKSVLLNQEVVSGIGNIYADESLWRARINPSRRAVWMLQRDVRRLLDDATDVMSQALEAGGTSFDSLYVNVNGASGYFSRSLNVYGRQGQPCRRCGGDIARVAFQNRSTHYCPECQVI</sequence>
<dbReference type="InterPro" id="IPR020629">
    <property type="entry name" value="FPG_Glyclase"/>
</dbReference>
<proteinExistence type="inferred from homology"/>
<keyword evidence="11 15" id="KW-0456">Lyase</keyword>
<dbReference type="GO" id="GO:0003690">
    <property type="term" value="F:double-stranded DNA binding"/>
    <property type="evidence" value="ECO:0007669"/>
    <property type="project" value="UniProtKB-ARBA"/>
</dbReference>
<dbReference type="EC" id="3.2.2.23" evidence="15"/>
<dbReference type="SMART" id="SM01232">
    <property type="entry name" value="H2TH"/>
    <property type="match status" value="1"/>
</dbReference>
<feature type="active site" description="Schiff-base intermediate with DNA" evidence="15">
    <location>
        <position position="2"/>
    </location>
</feature>
<feature type="active site" description="Proton donor" evidence="15">
    <location>
        <position position="3"/>
    </location>
</feature>
<evidence type="ECO:0000256" key="12">
    <source>
        <dbReference type="ARBA" id="ARBA00023268"/>
    </source>
</evidence>
<gene>
    <name evidence="15 18" type="primary">mutM</name>
    <name evidence="15" type="synonym">fpg</name>
    <name evidence="18" type="ORF">CUTER_07050</name>
</gene>
<evidence type="ECO:0000256" key="4">
    <source>
        <dbReference type="ARBA" id="ARBA00022723"/>
    </source>
</evidence>
<evidence type="ECO:0000256" key="6">
    <source>
        <dbReference type="ARBA" id="ARBA00022771"/>
    </source>
</evidence>
<dbReference type="STRING" id="1072256.CUTER_07050"/>
<dbReference type="InterPro" id="IPR000214">
    <property type="entry name" value="Znf_DNA_glyclase/AP_lyase"/>
</dbReference>
<dbReference type="GO" id="GO:0003684">
    <property type="term" value="F:damaged DNA binding"/>
    <property type="evidence" value="ECO:0007669"/>
    <property type="project" value="InterPro"/>
</dbReference>
<keyword evidence="5 15" id="KW-0227">DNA damage</keyword>
<dbReference type="PROSITE" id="PS01242">
    <property type="entry name" value="ZF_FPG_1"/>
    <property type="match status" value="1"/>
</dbReference>
<evidence type="ECO:0000256" key="10">
    <source>
        <dbReference type="ARBA" id="ARBA00023204"/>
    </source>
</evidence>
<dbReference type="CDD" id="cd08966">
    <property type="entry name" value="EcFpg-like_N"/>
    <property type="match status" value="1"/>
</dbReference>
<feature type="binding site" evidence="15">
    <location>
        <position position="114"/>
    </location>
    <ligand>
        <name>DNA</name>
        <dbReference type="ChEBI" id="CHEBI:16991"/>
    </ligand>
</feature>
<evidence type="ECO:0000256" key="1">
    <source>
        <dbReference type="ARBA" id="ARBA00001668"/>
    </source>
</evidence>
<comment type="catalytic activity">
    <reaction evidence="1 15">
        <text>Hydrolysis of DNA containing ring-opened 7-methylguanine residues, releasing 2,6-diamino-4-hydroxy-5-(N-methyl)formamidopyrimidine.</text>
        <dbReference type="EC" id="3.2.2.23"/>
    </reaction>
</comment>
<dbReference type="AlphaFoldDB" id="A0A0G3HDL0"/>
<reference evidence="18 19" key="1">
    <citation type="journal article" date="2015" name="Genome Announc.">
        <title>Virulence Factor Genes Detected in the Complete Genome Sequence of Corynebacterium uterequi DSM 45634, Isolated from the Uterus of a Maiden Mare.</title>
        <authorList>
            <person name="Ruckert C."/>
            <person name="Kriete M."/>
            <person name="Jaenicke S."/>
            <person name="Winkler A."/>
            <person name="Tauch A."/>
        </authorList>
    </citation>
    <scope>NUCLEOTIDE SEQUENCE [LARGE SCALE GENOMIC DNA]</scope>
    <source>
        <strain evidence="18 19">DSM 45634</strain>
    </source>
</reference>
<comment type="cofactor">
    <cofactor evidence="15">
        <name>Zn(2+)</name>
        <dbReference type="ChEBI" id="CHEBI:29105"/>
    </cofactor>
    <text evidence="15">Binds 1 zinc ion per subunit.</text>
</comment>
<dbReference type="InterPro" id="IPR012319">
    <property type="entry name" value="FPG_cat"/>
</dbReference>
<keyword evidence="12 15" id="KW-0511">Multifunctional enzyme</keyword>
<keyword evidence="8 15" id="KW-0862">Zinc</keyword>
<evidence type="ECO:0000256" key="15">
    <source>
        <dbReference type="HAMAP-Rule" id="MF_00103"/>
    </source>
</evidence>
<name>A0A0G3HDL0_9CORY</name>
<comment type="similarity">
    <text evidence="2 15">Belongs to the FPG family.</text>
</comment>
<evidence type="ECO:0000313" key="18">
    <source>
        <dbReference type="EMBL" id="AKK11399.1"/>
    </source>
</evidence>
<dbReference type="GO" id="GO:0140078">
    <property type="term" value="F:class I DNA-(apurinic or apyrimidinic site) endonuclease activity"/>
    <property type="evidence" value="ECO:0007669"/>
    <property type="project" value="UniProtKB-EC"/>
</dbReference>
<dbReference type="Pfam" id="PF06831">
    <property type="entry name" value="H2TH"/>
    <property type="match status" value="1"/>
</dbReference>
<dbReference type="PANTHER" id="PTHR22993:SF9">
    <property type="entry name" value="FORMAMIDOPYRIMIDINE-DNA GLYCOSYLASE"/>
    <property type="match status" value="1"/>
</dbReference>
<dbReference type="OrthoDB" id="9800855at2"/>
<keyword evidence="9 15" id="KW-0238">DNA-binding</keyword>
<dbReference type="EC" id="4.2.99.18" evidence="15"/>
<evidence type="ECO:0000256" key="9">
    <source>
        <dbReference type="ARBA" id="ARBA00023125"/>
    </source>
</evidence>
<dbReference type="InterPro" id="IPR010979">
    <property type="entry name" value="Ribosomal_uS13-like_H2TH"/>
</dbReference>
<dbReference type="NCBIfam" id="TIGR00577">
    <property type="entry name" value="fpg"/>
    <property type="match status" value="1"/>
</dbReference>
<dbReference type="SUPFAM" id="SSF57716">
    <property type="entry name" value="Glucocorticoid receptor-like (DNA-binding domain)"/>
    <property type="match status" value="1"/>
</dbReference>